<sequence>MNTLRQKTVPSGQQGFTLIEVVLAIAITAFVAALGYSAISTAINTAEQHEQKAQELSDVQLALSVLERDIRNAVARPIIDEYGHEQAALSGGELAEYALQLTRRGWANPSEVRRGELQRVRYEYSDNTLWREHWLVLDRVDEDSSKQRVKLISGVELFELRFLKPDATTNNELGGEWQPNWDEQAMPAAVEINFELTRFGLVRRVFEILNTPQ</sequence>
<keyword evidence="4" id="KW-1003">Cell membrane</keyword>
<evidence type="ECO:0000256" key="7">
    <source>
        <dbReference type="ARBA" id="ARBA00022692"/>
    </source>
</evidence>
<dbReference type="InterPro" id="IPR045584">
    <property type="entry name" value="Pilin-like"/>
</dbReference>
<dbReference type="Proteomes" id="UP001069090">
    <property type="component" value="Unassembled WGS sequence"/>
</dbReference>
<dbReference type="SUPFAM" id="SSF54523">
    <property type="entry name" value="Pili subunits"/>
    <property type="match status" value="1"/>
</dbReference>
<name>A0A9J6RMU3_9GAMM</name>
<evidence type="ECO:0000256" key="6">
    <source>
        <dbReference type="ARBA" id="ARBA00022519"/>
    </source>
</evidence>
<evidence type="ECO:0000313" key="11">
    <source>
        <dbReference type="EMBL" id="MCZ0865674.1"/>
    </source>
</evidence>
<dbReference type="Pfam" id="PF11612">
    <property type="entry name" value="T2SSJ"/>
    <property type="match status" value="1"/>
</dbReference>
<evidence type="ECO:0000256" key="10">
    <source>
        <dbReference type="SAM" id="Phobius"/>
    </source>
</evidence>
<keyword evidence="7 10" id="KW-0812">Transmembrane</keyword>
<dbReference type="RefSeq" id="WP_258331818.1">
    <property type="nucleotide sequence ID" value="NZ_JAPTGG010000008.1"/>
</dbReference>
<keyword evidence="5" id="KW-0488">Methylation</keyword>
<evidence type="ECO:0000256" key="8">
    <source>
        <dbReference type="ARBA" id="ARBA00022989"/>
    </source>
</evidence>
<dbReference type="Gene3D" id="3.10.610.10">
    <property type="entry name" value="GSPII I/J protein-like"/>
    <property type="match status" value="1"/>
</dbReference>
<keyword evidence="12" id="KW-1185">Reference proteome</keyword>
<dbReference type="PANTHER" id="PTHR39583">
    <property type="entry name" value="TYPE II SECRETION SYSTEM PROTEIN J-RELATED"/>
    <property type="match status" value="1"/>
</dbReference>
<evidence type="ECO:0000256" key="3">
    <source>
        <dbReference type="ARBA" id="ARBA00021539"/>
    </source>
</evidence>
<evidence type="ECO:0000256" key="1">
    <source>
        <dbReference type="ARBA" id="ARBA00004377"/>
    </source>
</evidence>
<dbReference type="PANTHER" id="PTHR39583:SF2">
    <property type="entry name" value="TYPE II SECRETION SYSTEM PROTEIN J"/>
    <property type="match status" value="1"/>
</dbReference>
<dbReference type="GO" id="GO:0015627">
    <property type="term" value="C:type II protein secretion system complex"/>
    <property type="evidence" value="ECO:0007669"/>
    <property type="project" value="InterPro"/>
</dbReference>
<dbReference type="AlphaFoldDB" id="A0A9J6RMU3"/>
<accession>A0A9J6RMU3</accession>
<comment type="similarity">
    <text evidence="2">Belongs to the GSP J family.</text>
</comment>
<organism evidence="11 12">
    <name type="scientific">Dasania phycosphaerae</name>
    <dbReference type="NCBI Taxonomy" id="2950436"/>
    <lineage>
        <taxon>Bacteria</taxon>
        <taxon>Pseudomonadati</taxon>
        <taxon>Pseudomonadota</taxon>
        <taxon>Gammaproteobacteria</taxon>
        <taxon>Cellvibrionales</taxon>
        <taxon>Spongiibacteraceae</taxon>
        <taxon>Dasania</taxon>
    </lineage>
</organism>
<dbReference type="InterPro" id="IPR010055">
    <property type="entry name" value="T2SS_protein-GspJ"/>
</dbReference>
<keyword evidence="6" id="KW-0997">Cell inner membrane</keyword>
<dbReference type="GO" id="GO:0005886">
    <property type="term" value="C:plasma membrane"/>
    <property type="evidence" value="ECO:0007669"/>
    <property type="project" value="UniProtKB-SubCell"/>
</dbReference>
<dbReference type="InterPro" id="IPR051621">
    <property type="entry name" value="T2SS_protein_J"/>
</dbReference>
<dbReference type="Gene3D" id="2.10.70.20">
    <property type="entry name" value="gspk-gspi-gspj complex like domains"/>
    <property type="match status" value="1"/>
</dbReference>
<evidence type="ECO:0000256" key="4">
    <source>
        <dbReference type="ARBA" id="ARBA00022475"/>
    </source>
</evidence>
<keyword evidence="9 10" id="KW-0472">Membrane</keyword>
<evidence type="ECO:0000256" key="5">
    <source>
        <dbReference type="ARBA" id="ARBA00022481"/>
    </source>
</evidence>
<evidence type="ECO:0000313" key="12">
    <source>
        <dbReference type="Proteomes" id="UP001069090"/>
    </source>
</evidence>
<feature type="transmembrane region" description="Helical" evidence="10">
    <location>
        <begin position="21"/>
        <end position="39"/>
    </location>
</feature>
<proteinExistence type="inferred from homology"/>
<evidence type="ECO:0000256" key="2">
    <source>
        <dbReference type="ARBA" id="ARBA00011084"/>
    </source>
</evidence>
<dbReference type="NCBIfam" id="TIGR01711">
    <property type="entry name" value="gspJ"/>
    <property type="match status" value="1"/>
</dbReference>
<dbReference type="EMBL" id="JAPTGG010000008">
    <property type="protein sequence ID" value="MCZ0865674.1"/>
    <property type="molecule type" value="Genomic_DNA"/>
</dbReference>
<gene>
    <name evidence="11" type="primary">gspJ</name>
    <name evidence="11" type="ORF">O0V09_10700</name>
</gene>
<protein>
    <recommendedName>
        <fullName evidence="3">Type II secretion system protein J</fullName>
    </recommendedName>
</protein>
<dbReference type="Pfam" id="PF07963">
    <property type="entry name" value="N_methyl"/>
    <property type="match status" value="1"/>
</dbReference>
<dbReference type="GO" id="GO:0015628">
    <property type="term" value="P:protein secretion by the type II secretion system"/>
    <property type="evidence" value="ECO:0007669"/>
    <property type="project" value="InterPro"/>
</dbReference>
<dbReference type="InterPro" id="IPR012902">
    <property type="entry name" value="N_methyl_site"/>
</dbReference>
<dbReference type="NCBIfam" id="TIGR02532">
    <property type="entry name" value="IV_pilin_GFxxxE"/>
    <property type="match status" value="1"/>
</dbReference>
<comment type="caution">
    <text evidence="11">The sequence shown here is derived from an EMBL/GenBank/DDBJ whole genome shotgun (WGS) entry which is preliminary data.</text>
</comment>
<reference evidence="11 12" key="1">
    <citation type="submission" date="2022-12" db="EMBL/GenBank/DDBJ databases">
        <title>Dasania phycosphaerae sp. nov., isolated from particulate material of the south coast of Korea.</title>
        <authorList>
            <person name="Jiang Y."/>
        </authorList>
    </citation>
    <scope>NUCLEOTIDE SEQUENCE [LARGE SCALE GENOMIC DNA]</scope>
    <source>
        <strain evidence="11 12">GY-19</strain>
    </source>
</reference>
<comment type="subcellular location">
    <subcellularLocation>
        <location evidence="1">Cell inner membrane</location>
        <topology evidence="1">Single-pass membrane protein</topology>
    </subcellularLocation>
</comment>
<dbReference type="PROSITE" id="PS00409">
    <property type="entry name" value="PROKAR_NTER_METHYL"/>
    <property type="match status" value="1"/>
</dbReference>
<evidence type="ECO:0000256" key="9">
    <source>
        <dbReference type="ARBA" id="ARBA00023136"/>
    </source>
</evidence>
<keyword evidence="8 10" id="KW-1133">Transmembrane helix</keyword>